<dbReference type="AlphaFoldDB" id="A0A5B7FHC9"/>
<organism evidence="1 2">
    <name type="scientific">Portunus trituberculatus</name>
    <name type="common">Swimming crab</name>
    <name type="synonym">Neptunus trituberculatus</name>
    <dbReference type="NCBI Taxonomy" id="210409"/>
    <lineage>
        <taxon>Eukaryota</taxon>
        <taxon>Metazoa</taxon>
        <taxon>Ecdysozoa</taxon>
        <taxon>Arthropoda</taxon>
        <taxon>Crustacea</taxon>
        <taxon>Multicrustacea</taxon>
        <taxon>Malacostraca</taxon>
        <taxon>Eumalacostraca</taxon>
        <taxon>Eucarida</taxon>
        <taxon>Decapoda</taxon>
        <taxon>Pleocyemata</taxon>
        <taxon>Brachyura</taxon>
        <taxon>Eubrachyura</taxon>
        <taxon>Portunoidea</taxon>
        <taxon>Portunidae</taxon>
        <taxon>Portuninae</taxon>
        <taxon>Portunus</taxon>
    </lineage>
</organism>
<name>A0A5B7FHC9_PORTR</name>
<keyword evidence="2" id="KW-1185">Reference proteome</keyword>
<accession>A0A5B7FHC9</accession>
<protein>
    <submittedName>
        <fullName evidence="1">Uncharacterized protein</fullName>
    </submittedName>
</protein>
<proteinExistence type="predicted"/>
<dbReference type="EMBL" id="VSRR010006230">
    <property type="protein sequence ID" value="MPC44328.1"/>
    <property type="molecule type" value="Genomic_DNA"/>
</dbReference>
<evidence type="ECO:0000313" key="2">
    <source>
        <dbReference type="Proteomes" id="UP000324222"/>
    </source>
</evidence>
<gene>
    <name evidence="1" type="ORF">E2C01_038001</name>
</gene>
<comment type="caution">
    <text evidence="1">The sequence shown here is derived from an EMBL/GenBank/DDBJ whole genome shotgun (WGS) entry which is preliminary data.</text>
</comment>
<sequence>MSQGLESPSMFQVQRRLRPVNMAKSKPDKEVDVLSLVCLLVPVSAAFTVTLRNAHCCSRFIPELSGLH</sequence>
<reference evidence="1 2" key="1">
    <citation type="submission" date="2019-05" db="EMBL/GenBank/DDBJ databases">
        <title>Another draft genome of Portunus trituberculatus and its Hox gene families provides insights of decapod evolution.</title>
        <authorList>
            <person name="Jeong J.-H."/>
            <person name="Song I."/>
            <person name="Kim S."/>
            <person name="Choi T."/>
            <person name="Kim D."/>
            <person name="Ryu S."/>
            <person name="Kim W."/>
        </authorList>
    </citation>
    <scope>NUCLEOTIDE SEQUENCE [LARGE SCALE GENOMIC DNA]</scope>
    <source>
        <tissue evidence="1">Muscle</tissue>
    </source>
</reference>
<evidence type="ECO:0000313" key="1">
    <source>
        <dbReference type="EMBL" id="MPC44328.1"/>
    </source>
</evidence>
<dbReference type="Proteomes" id="UP000324222">
    <property type="component" value="Unassembled WGS sequence"/>
</dbReference>